<evidence type="ECO:0000256" key="4">
    <source>
        <dbReference type="ARBA" id="ARBA00022679"/>
    </source>
</evidence>
<comment type="similarity">
    <text evidence="1">Belongs to the methyltransferase superfamily. PrmA family.</text>
</comment>
<feature type="non-terminal residue" evidence="9">
    <location>
        <position position="317"/>
    </location>
</feature>
<dbReference type="PANTHER" id="PTHR43648:SF1">
    <property type="entry name" value="ELECTRON TRANSFER FLAVOPROTEIN BETA SUBUNIT LYSINE METHYLTRANSFERASE"/>
    <property type="match status" value="1"/>
</dbReference>
<evidence type="ECO:0000313" key="10">
    <source>
        <dbReference type="Proteomes" id="UP001497444"/>
    </source>
</evidence>
<dbReference type="SUPFAM" id="SSF53335">
    <property type="entry name" value="S-adenosyl-L-methionine-dependent methyltransferases"/>
    <property type="match status" value="1"/>
</dbReference>
<dbReference type="NCBIfam" id="TIGR00406">
    <property type="entry name" value="prmA"/>
    <property type="match status" value="1"/>
</dbReference>
<name>A0ABP0VW35_9BRYO</name>
<dbReference type="InterPro" id="IPR004498">
    <property type="entry name" value="Ribosomal_PrmA_MeTrfase"/>
</dbReference>
<dbReference type="InterPro" id="IPR029063">
    <property type="entry name" value="SAM-dependent_MTases_sf"/>
</dbReference>
<sequence>VFLTLTNFLAVLELQFFSDGPIPWTGDKRQLWNESRITALFPAGEDVDEALAMAADSVGLTEMPQYEVVNTEEIDWVQQVQCQFKPIEVAKGLWIVPKWSTPPDPEALNVMLDPGLAFGTSEHPTTRLCLQWLQHAMRPGDQILDYGTGFGILSIAALKMGVDGAVGVDINPMAITSAKYNASLNNIEPRMFQVLEASGDDNPLTLGKGKFDIVVANILLNSLVQLATCIAAYTKPQGLVGLSGILVDQVCFYCCLQILFLYNHNCAATGQASLMPWSLQESQSVLEFENPDKEKGITLKPGHCRHFLLWHQLVVEA</sequence>
<accession>A0ABP0VW35</accession>
<keyword evidence="4" id="KW-0808">Transferase</keyword>
<evidence type="ECO:0000256" key="8">
    <source>
        <dbReference type="ARBA" id="ARBA00042266"/>
    </source>
</evidence>
<dbReference type="Proteomes" id="UP001497444">
    <property type="component" value="Chromosome 10"/>
</dbReference>
<dbReference type="InterPro" id="IPR050078">
    <property type="entry name" value="Ribosomal_L11_MeTrfase_PrmA"/>
</dbReference>
<evidence type="ECO:0000256" key="1">
    <source>
        <dbReference type="ARBA" id="ARBA00009741"/>
    </source>
</evidence>
<evidence type="ECO:0000256" key="2">
    <source>
        <dbReference type="ARBA" id="ARBA00022490"/>
    </source>
</evidence>
<protein>
    <recommendedName>
        <fullName evidence="8">ETFB lysine methyltransferase</fullName>
    </recommendedName>
    <alternativeName>
        <fullName evidence="7">Protein N-lysine methyltransferase METTL20</fullName>
    </alternativeName>
</protein>
<gene>
    <name evidence="9" type="ORF">CSSPJE1EN1_LOCUS2758</name>
</gene>
<proteinExistence type="inferred from homology"/>
<dbReference type="EMBL" id="OZ020105">
    <property type="protein sequence ID" value="CAK9257280.1"/>
    <property type="molecule type" value="Genomic_DNA"/>
</dbReference>
<dbReference type="Gene3D" id="3.40.50.150">
    <property type="entry name" value="Vaccinia Virus protein VP39"/>
    <property type="match status" value="1"/>
</dbReference>
<keyword evidence="2" id="KW-0963">Cytoplasm</keyword>
<reference evidence="9" key="1">
    <citation type="submission" date="2024-02" db="EMBL/GenBank/DDBJ databases">
        <authorList>
            <consortium name="ELIXIR-Norway"/>
            <consortium name="Elixir Norway"/>
        </authorList>
    </citation>
    <scope>NUCLEOTIDE SEQUENCE</scope>
</reference>
<dbReference type="PANTHER" id="PTHR43648">
    <property type="entry name" value="ELECTRON TRANSFER FLAVOPROTEIN BETA SUBUNIT LYSINE METHYLTRANSFERASE"/>
    <property type="match status" value="1"/>
</dbReference>
<keyword evidence="3" id="KW-0489">Methyltransferase</keyword>
<keyword evidence="10" id="KW-1185">Reference proteome</keyword>
<organism evidence="9 10">
    <name type="scientific">Sphagnum jensenii</name>
    <dbReference type="NCBI Taxonomy" id="128206"/>
    <lineage>
        <taxon>Eukaryota</taxon>
        <taxon>Viridiplantae</taxon>
        <taxon>Streptophyta</taxon>
        <taxon>Embryophyta</taxon>
        <taxon>Bryophyta</taxon>
        <taxon>Sphagnophytina</taxon>
        <taxon>Sphagnopsida</taxon>
        <taxon>Sphagnales</taxon>
        <taxon>Sphagnaceae</taxon>
        <taxon>Sphagnum</taxon>
    </lineage>
</organism>
<evidence type="ECO:0000256" key="3">
    <source>
        <dbReference type="ARBA" id="ARBA00022603"/>
    </source>
</evidence>
<evidence type="ECO:0000313" key="9">
    <source>
        <dbReference type="EMBL" id="CAK9257280.1"/>
    </source>
</evidence>
<keyword evidence="5" id="KW-0949">S-adenosyl-L-methionine</keyword>
<dbReference type="CDD" id="cd02440">
    <property type="entry name" value="AdoMet_MTases"/>
    <property type="match status" value="1"/>
</dbReference>
<evidence type="ECO:0000256" key="7">
    <source>
        <dbReference type="ARBA" id="ARBA00041867"/>
    </source>
</evidence>
<dbReference type="Pfam" id="PF06325">
    <property type="entry name" value="PrmA"/>
    <property type="match status" value="1"/>
</dbReference>
<evidence type="ECO:0000256" key="6">
    <source>
        <dbReference type="ARBA" id="ARBA00037932"/>
    </source>
</evidence>
<evidence type="ECO:0000256" key="5">
    <source>
        <dbReference type="ARBA" id="ARBA00022691"/>
    </source>
</evidence>
<comment type="similarity">
    <text evidence="6">Belongs to the methyltransferase superfamily. ETFBKMT family.</text>
</comment>